<dbReference type="InterPro" id="IPR004710">
    <property type="entry name" value="Bilac:Na_transpt"/>
</dbReference>
<dbReference type="InterPro" id="IPR002657">
    <property type="entry name" value="BilAc:Na_symport/Acr3"/>
</dbReference>
<feature type="transmembrane region" description="Helical" evidence="5">
    <location>
        <begin position="54"/>
        <end position="73"/>
    </location>
</feature>
<dbReference type="PANTHER" id="PTHR10361:SF28">
    <property type="entry name" value="P3 PROTEIN-RELATED"/>
    <property type="match status" value="1"/>
</dbReference>
<sequence>MSLLDSHSAPHPEEKVDVEERSATLAVLAFPAVVIIGAFIAYLTPDAFTPLKSWISPGLMVIMFCMGLTLTLPDIGTVVKRPWPIFLGVAAQYIVMPLSAVVVARALNFGPEVAVGLLMLGSVPGGTASNVIAYLAKGDVALSVAMTSVSTLLSPIMTPMLMLYLADAQADVDAGGMTWSLVKTVLIPVGLGLVLRVFFDRFVNMILPILPWLSIGTIGMVLMVVVALSAEKLAVVGLVVLLGVIIQNLLGYVVGYYAPKLLGQKTAACRTTAIEVSTQNSGLASAMATQFFSPEAAISGAIAAIWANVSGAVYAAVVRRMPIRD</sequence>
<evidence type="ECO:0000313" key="6">
    <source>
        <dbReference type="EMBL" id="MCX7467843.1"/>
    </source>
</evidence>
<feature type="transmembrane region" description="Helical" evidence="5">
    <location>
        <begin position="205"/>
        <end position="228"/>
    </location>
</feature>
<dbReference type="AlphaFoldDB" id="A0A9Q4C908"/>
<evidence type="ECO:0000256" key="1">
    <source>
        <dbReference type="ARBA" id="ARBA00004141"/>
    </source>
</evidence>
<evidence type="ECO:0000256" key="4">
    <source>
        <dbReference type="ARBA" id="ARBA00023136"/>
    </source>
</evidence>
<feature type="transmembrane region" description="Helical" evidence="5">
    <location>
        <begin position="23"/>
        <end position="42"/>
    </location>
</feature>
<comment type="subcellular location">
    <subcellularLocation>
        <location evidence="1">Membrane</location>
        <topology evidence="1">Multi-pass membrane protein</topology>
    </subcellularLocation>
</comment>
<keyword evidence="3 5" id="KW-1133">Transmembrane helix</keyword>
<dbReference type="GO" id="GO:0016020">
    <property type="term" value="C:membrane"/>
    <property type="evidence" value="ECO:0007669"/>
    <property type="project" value="UniProtKB-SubCell"/>
</dbReference>
<gene>
    <name evidence="6" type="ORF">OS129_02975</name>
</gene>
<comment type="caution">
    <text evidence="6">The sequence shown here is derived from an EMBL/GenBank/DDBJ whole genome shotgun (WGS) entry which is preliminary data.</text>
</comment>
<dbReference type="PANTHER" id="PTHR10361">
    <property type="entry name" value="SODIUM-BILE ACID COTRANSPORTER"/>
    <property type="match status" value="1"/>
</dbReference>
<dbReference type="Gene3D" id="1.20.1530.20">
    <property type="match status" value="1"/>
</dbReference>
<protein>
    <submittedName>
        <fullName evidence="6">Bile acid:sodium symporter family protein</fullName>
    </submittedName>
</protein>
<dbReference type="Pfam" id="PF01758">
    <property type="entry name" value="SBF"/>
    <property type="match status" value="1"/>
</dbReference>
<evidence type="ECO:0000256" key="3">
    <source>
        <dbReference type="ARBA" id="ARBA00022989"/>
    </source>
</evidence>
<evidence type="ECO:0000313" key="7">
    <source>
        <dbReference type="Proteomes" id="UP001071478"/>
    </source>
</evidence>
<accession>A0A9Q4C908</accession>
<reference evidence="6" key="1">
    <citation type="submission" date="2022-11" db="EMBL/GenBank/DDBJ databases">
        <title>Corynebacterium sp. isolated from Penguins.</title>
        <authorList>
            <person name="Sedlar K."/>
            <person name="Svec P."/>
        </authorList>
    </citation>
    <scope>NUCLEOTIDE SEQUENCE</scope>
    <source>
        <strain evidence="6">P7374</strain>
    </source>
</reference>
<dbReference type="Proteomes" id="UP001071478">
    <property type="component" value="Unassembled WGS sequence"/>
</dbReference>
<feature type="transmembrane region" description="Helical" evidence="5">
    <location>
        <begin position="142"/>
        <end position="166"/>
    </location>
</feature>
<organism evidence="6 7">
    <name type="scientific">Corynebacterium pygosceleis</name>
    <dbReference type="NCBI Taxonomy" id="2800406"/>
    <lineage>
        <taxon>Bacteria</taxon>
        <taxon>Bacillati</taxon>
        <taxon>Actinomycetota</taxon>
        <taxon>Actinomycetes</taxon>
        <taxon>Mycobacteriales</taxon>
        <taxon>Corynebacteriaceae</taxon>
        <taxon>Corynebacterium</taxon>
    </lineage>
</organism>
<keyword evidence="4 5" id="KW-0472">Membrane</keyword>
<dbReference type="EMBL" id="JAPMKU010000001">
    <property type="protein sequence ID" value="MCX7467843.1"/>
    <property type="molecule type" value="Genomic_DNA"/>
</dbReference>
<feature type="transmembrane region" description="Helical" evidence="5">
    <location>
        <begin position="85"/>
        <end position="107"/>
    </location>
</feature>
<evidence type="ECO:0000256" key="2">
    <source>
        <dbReference type="ARBA" id="ARBA00022692"/>
    </source>
</evidence>
<feature type="transmembrane region" description="Helical" evidence="5">
    <location>
        <begin position="178"/>
        <end position="199"/>
    </location>
</feature>
<name>A0A9Q4C908_9CORY</name>
<dbReference type="InterPro" id="IPR038770">
    <property type="entry name" value="Na+/solute_symporter_sf"/>
</dbReference>
<dbReference type="RefSeq" id="WP_248167293.1">
    <property type="nucleotide sequence ID" value="NZ_JALNJA010000001.1"/>
</dbReference>
<proteinExistence type="predicted"/>
<feature type="transmembrane region" description="Helical" evidence="5">
    <location>
        <begin position="114"/>
        <end position="136"/>
    </location>
</feature>
<evidence type="ECO:0000256" key="5">
    <source>
        <dbReference type="SAM" id="Phobius"/>
    </source>
</evidence>
<feature type="transmembrane region" description="Helical" evidence="5">
    <location>
        <begin position="235"/>
        <end position="258"/>
    </location>
</feature>
<feature type="transmembrane region" description="Helical" evidence="5">
    <location>
        <begin position="296"/>
        <end position="317"/>
    </location>
</feature>
<keyword evidence="2 5" id="KW-0812">Transmembrane</keyword>